<protein>
    <submittedName>
        <fullName evidence="3">HNH endonuclease</fullName>
    </submittedName>
</protein>
<evidence type="ECO:0000256" key="1">
    <source>
        <dbReference type="SAM" id="MobiDB-lite"/>
    </source>
</evidence>
<keyword evidence="4" id="KW-1185">Reference proteome</keyword>
<reference evidence="3" key="1">
    <citation type="submission" date="2021-04" db="EMBL/GenBank/DDBJ databases">
        <authorList>
            <person name="Hartkoorn R.C."/>
            <person name="Beaudoing E."/>
            <person name="Hot D."/>
        </authorList>
    </citation>
    <scope>NUCLEOTIDE SEQUENCE</scope>
    <source>
        <strain evidence="3">NRRL B-16292</strain>
    </source>
</reference>
<proteinExistence type="predicted"/>
<evidence type="ECO:0000259" key="2">
    <source>
        <dbReference type="SMART" id="SM00507"/>
    </source>
</evidence>
<name>A0ABY5W4B5_9ACTN</name>
<feature type="region of interest" description="Disordered" evidence="1">
    <location>
        <begin position="280"/>
        <end position="306"/>
    </location>
</feature>
<dbReference type="RefSeq" id="WP_259862909.1">
    <property type="nucleotide sequence ID" value="NZ_BAAAST010000108.1"/>
</dbReference>
<dbReference type="InterPro" id="IPR003870">
    <property type="entry name" value="DUF222"/>
</dbReference>
<dbReference type="InterPro" id="IPR003615">
    <property type="entry name" value="HNH_nuc"/>
</dbReference>
<keyword evidence="3" id="KW-0378">Hydrolase</keyword>
<dbReference type="Pfam" id="PF02720">
    <property type="entry name" value="DUF222"/>
    <property type="match status" value="1"/>
</dbReference>
<sequence>MDDDVLAVIDAALGTGPASGAWAWSDADLVAREDAVHTLIQRATAAHLAILRELDGRALAKRHGQTSAQWIRTRHQVSSGTAHRWLSLAAALDRPELAATAAALAEGGINVEQAAAIAEAVAELPAPHRGDAERLLLEEAGQSDRHGLRTRGAHLLEELDPEEYERRQRDQLEKATRDAHRARALHIREVPGTQQTRITALLSRADAAIVREAIDSLCSPRRDRCSSDDGRPIPLPTARQLRADALVDLMRIALACGELPDHGGDRPQVTVTIPLQVLRDGTASSSGTASGSGSAGDNPARLEDGTVLSPGEARRLACDAQLIPAVLGTPTQILDLGQSRRLFTGPLRRALILRDGGCAFPGCDRPPKWCDGHHIRHWAHGGPTNLANAVLLCHLHHRLIHFGEWVVRLNPSDHLPEFIPPADIDPARAPRRNTFHRRT</sequence>
<dbReference type="EMBL" id="CP073720">
    <property type="protein sequence ID" value="UWP84907.1"/>
    <property type="molecule type" value="Genomic_DNA"/>
</dbReference>
<feature type="compositionally biased region" description="Low complexity" evidence="1">
    <location>
        <begin position="281"/>
        <end position="296"/>
    </location>
</feature>
<keyword evidence="3" id="KW-0540">Nuclease</keyword>
<dbReference type="CDD" id="cd00085">
    <property type="entry name" value="HNHc"/>
    <property type="match status" value="1"/>
</dbReference>
<evidence type="ECO:0000313" key="4">
    <source>
        <dbReference type="Proteomes" id="UP001059617"/>
    </source>
</evidence>
<dbReference type="Proteomes" id="UP001059617">
    <property type="component" value="Chromosome"/>
</dbReference>
<organism evidence="3 4">
    <name type="scientific">Dactylosporangium fulvum</name>
    <dbReference type="NCBI Taxonomy" id="53359"/>
    <lineage>
        <taxon>Bacteria</taxon>
        <taxon>Bacillati</taxon>
        <taxon>Actinomycetota</taxon>
        <taxon>Actinomycetes</taxon>
        <taxon>Micromonosporales</taxon>
        <taxon>Micromonosporaceae</taxon>
        <taxon>Dactylosporangium</taxon>
    </lineage>
</organism>
<accession>A0ABY5W4B5</accession>
<dbReference type="GO" id="GO:0004519">
    <property type="term" value="F:endonuclease activity"/>
    <property type="evidence" value="ECO:0007669"/>
    <property type="project" value="UniProtKB-KW"/>
</dbReference>
<feature type="domain" description="HNH nuclease" evidence="2">
    <location>
        <begin position="346"/>
        <end position="398"/>
    </location>
</feature>
<keyword evidence="3" id="KW-0255">Endonuclease</keyword>
<dbReference type="SMART" id="SM00507">
    <property type="entry name" value="HNHc"/>
    <property type="match status" value="1"/>
</dbReference>
<gene>
    <name evidence="3" type="ORF">Dfulv_12025</name>
</gene>
<evidence type="ECO:0000313" key="3">
    <source>
        <dbReference type="EMBL" id="UWP84907.1"/>
    </source>
</evidence>
<reference evidence="3" key="2">
    <citation type="submission" date="2022-09" db="EMBL/GenBank/DDBJ databases">
        <title>Biosynthetic gene clusters of Dactylosporangioum fulvum.</title>
        <authorList>
            <person name="Caradec T."/>
        </authorList>
    </citation>
    <scope>NUCLEOTIDE SEQUENCE</scope>
    <source>
        <strain evidence="3">NRRL B-16292</strain>
    </source>
</reference>